<sequence>MALLPSVEPQNVDADMMAGEDATPVAAFLDRPKNNKCKYQCSGCGAAVWGKAGLNIRCADCDRDFGEI</sequence>
<accession>A0A9X4GRF3</accession>
<name>A0A9X4GRF3_9ENTR</name>
<gene>
    <name evidence="1" type="ORF">L2111_25805</name>
</gene>
<comment type="caution">
    <text evidence="1">The sequence shown here is derived from an EMBL/GenBank/DDBJ whole genome shotgun (WGS) entry which is preliminary data.</text>
</comment>
<organism evidence="1 2">
    <name type="scientific">Citrobacter portucalensis</name>
    <dbReference type="NCBI Taxonomy" id="1639133"/>
    <lineage>
        <taxon>Bacteria</taxon>
        <taxon>Pseudomonadati</taxon>
        <taxon>Pseudomonadota</taxon>
        <taxon>Gammaproteobacteria</taxon>
        <taxon>Enterobacterales</taxon>
        <taxon>Enterobacteriaceae</taxon>
        <taxon>Citrobacter</taxon>
        <taxon>Citrobacter freundii complex</taxon>
    </lineage>
</organism>
<evidence type="ECO:0000313" key="1">
    <source>
        <dbReference type="EMBL" id="MDE9621458.1"/>
    </source>
</evidence>
<proteinExistence type="predicted"/>
<dbReference type="RefSeq" id="WP_275398904.1">
    <property type="nucleotide sequence ID" value="NZ_JAKIHW010000068.1"/>
</dbReference>
<reference evidence="1" key="1">
    <citation type="submission" date="2022-01" db="EMBL/GenBank/DDBJ databases">
        <title>Genetic Characterization of Carbapenem-resistant Citrobacter spp. from China: a multicenter study.</title>
        <authorList>
            <person name="Ye L."/>
        </authorList>
    </citation>
    <scope>NUCLEOTIDE SEQUENCE</scope>
    <source>
        <strain evidence="1">IR5432</strain>
    </source>
</reference>
<dbReference type="EMBL" id="JAKIHW010000068">
    <property type="protein sequence ID" value="MDE9621458.1"/>
    <property type="molecule type" value="Genomic_DNA"/>
</dbReference>
<protein>
    <submittedName>
        <fullName evidence="1">Uncharacterized protein</fullName>
    </submittedName>
</protein>
<evidence type="ECO:0000313" key="2">
    <source>
        <dbReference type="Proteomes" id="UP001147005"/>
    </source>
</evidence>
<dbReference type="AlphaFoldDB" id="A0A9X4GRF3"/>
<dbReference type="Proteomes" id="UP001147005">
    <property type="component" value="Unassembled WGS sequence"/>
</dbReference>